<keyword evidence="6 11" id="KW-0418">Kinase</keyword>
<sequence length="266" mass="29841">MAGSEKMILLTLAIGASGMLTLAVSIILFIYFYQRKLLKRKIEFQKIEELLSAQELKNAYSLLEGQDQERQRISKELHDNLGSLLVTANLSVDTIPKKGLDPQVLNKINTIDSLIQKAADETRKISHSLDSGLLKHFGLEASLKDLDTTLKKVTTLKTDFDIQISGKLPNSINTQIYRIIQELVNNTLKHAKAKKIRLEVLEFQNQFINIIYEDDGFGFDTHGKENIKGIGLRNIDKRIMKLGGKMTIESAPGKGLIAIIEIPINE</sequence>
<evidence type="ECO:0000256" key="1">
    <source>
        <dbReference type="ARBA" id="ARBA00000085"/>
    </source>
</evidence>
<organism evidence="11">
    <name type="scientific">Marivirga arenosa</name>
    <dbReference type="NCBI Taxonomy" id="3059076"/>
    <lineage>
        <taxon>Bacteria</taxon>
        <taxon>Pseudomonadati</taxon>
        <taxon>Bacteroidota</taxon>
        <taxon>Cytophagia</taxon>
        <taxon>Cytophagales</taxon>
        <taxon>Marivirgaceae</taxon>
        <taxon>Marivirga</taxon>
    </lineage>
</organism>
<keyword evidence="3" id="KW-0597">Phosphoprotein</keyword>
<evidence type="ECO:0000256" key="2">
    <source>
        <dbReference type="ARBA" id="ARBA00012438"/>
    </source>
</evidence>
<evidence type="ECO:0000256" key="6">
    <source>
        <dbReference type="ARBA" id="ARBA00022777"/>
    </source>
</evidence>
<feature type="transmembrane region" description="Helical" evidence="9">
    <location>
        <begin position="12"/>
        <end position="33"/>
    </location>
</feature>
<evidence type="ECO:0000256" key="9">
    <source>
        <dbReference type="SAM" id="Phobius"/>
    </source>
</evidence>
<dbReference type="Gene3D" id="1.20.5.1930">
    <property type="match status" value="1"/>
</dbReference>
<dbReference type="InterPro" id="IPR005467">
    <property type="entry name" value="His_kinase_dom"/>
</dbReference>
<dbReference type="GO" id="GO:0000155">
    <property type="term" value="F:phosphorelay sensor kinase activity"/>
    <property type="evidence" value="ECO:0007669"/>
    <property type="project" value="InterPro"/>
</dbReference>
<evidence type="ECO:0000313" key="11">
    <source>
        <dbReference type="EMBL" id="WKK80761.2"/>
    </source>
</evidence>
<keyword evidence="9" id="KW-0812">Transmembrane</keyword>
<keyword evidence="9" id="KW-1133">Transmembrane helix</keyword>
<dbReference type="RefSeq" id="WP_322345830.1">
    <property type="nucleotide sequence ID" value="NZ_CP129968.2"/>
</dbReference>
<keyword evidence="9" id="KW-0472">Membrane</keyword>
<dbReference type="SUPFAM" id="SSF55874">
    <property type="entry name" value="ATPase domain of HSP90 chaperone/DNA topoisomerase II/histidine kinase"/>
    <property type="match status" value="1"/>
</dbReference>
<dbReference type="GO" id="GO:0016020">
    <property type="term" value="C:membrane"/>
    <property type="evidence" value="ECO:0007669"/>
    <property type="project" value="InterPro"/>
</dbReference>
<dbReference type="InterPro" id="IPR003594">
    <property type="entry name" value="HATPase_dom"/>
</dbReference>
<comment type="catalytic activity">
    <reaction evidence="1">
        <text>ATP + protein L-histidine = ADP + protein N-phospho-L-histidine.</text>
        <dbReference type="EC" id="2.7.13.3"/>
    </reaction>
</comment>
<dbReference type="KEGG" id="marp:QYS47_27335"/>
<dbReference type="InterPro" id="IPR036890">
    <property type="entry name" value="HATPase_C_sf"/>
</dbReference>
<dbReference type="GO" id="GO:0046983">
    <property type="term" value="F:protein dimerization activity"/>
    <property type="evidence" value="ECO:0007669"/>
    <property type="project" value="InterPro"/>
</dbReference>
<dbReference type="CDD" id="cd16917">
    <property type="entry name" value="HATPase_UhpB-NarQ-NarX-like"/>
    <property type="match status" value="1"/>
</dbReference>
<dbReference type="AlphaFoldDB" id="A0AA49GG06"/>
<protein>
    <recommendedName>
        <fullName evidence="2">histidine kinase</fullName>
        <ecNumber evidence="2">2.7.13.3</ecNumber>
    </recommendedName>
</protein>
<evidence type="ECO:0000256" key="3">
    <source>
        <dbReference type="ARBA" id="ARBA00022553"/>
    </source>
</evidence>
<evidence type="ECO:0000256" key="7">
    <source>
        <dbReference type="ARBA" id="ARBA00022840"/>
    </source>
</evidence>
<dbReference type="SMART" id="SM00387">
    <property type="entry name" value="HATPase_c"/>
    <property type="match status" value="1"/>
</dbReference>
<evidence type="ECO:0000256" key="4">
    <source>
        <dbReference type="ARBA" id="ARBA00022679"/>
    </source>
</evidence>
<dbReference type="EC" id="2.7.13.3" evidence="2"/>
<dbReference type="PANTHER" id="PTHR24421">
    <property type="entry name" value="NITRATE/NITRITE SENSOR PROTEIN NARX-RELATED"/>
    <property type="match status" value="1"/>
</dbReference>
<feature type="domain" description="Histidine kinase" evidence="10">
    <location>
        <begin position="72"/>
        <end position="266"/>
    </location>
</feature>
<dbReference type="PROSITE" id="PS50109">
    <property type="entry name" value="HIS_KIN"/>
    <property type="match status" value="1"/>
</dbReference>
<dbReference type="Pfam" id="PF02518">
    <property type="entry name" value="HATPase_c"/>
    <property type="match status" value="1"/>
</dbReference>
<dbReference type="InterPro" id="IPR011712">
    <property type="entry name" value="Sig_transdc_His_kin_sub3_dim/P"/>
</dbReference>
<proteinExistence type="predicted"/>
<accession>A0AA49GG06</accession>
<name>A0AA49GG06_9BACT</name>
<keyword evidence="4" id="KW-0808">Transferase</keyword>
<dbReference type="GO" id="GO:0005524">
    <property type="term" value="F:ATP binding"/>
    <property type="evidence" value="ECO:0007669"/>
    <property type="project" value="UniProtKB-KW"/>
</dbReference>
<evidence type="ECO:0000259" key="10">
    <source>
        <dbReference type="PROSITE" id="PS50109"/>
    </source>
</evidence>
<gene>
    <name evidence="11" type="ORF">QYS47_27335</name>
</gene>
<evidence type="ECO:0000256" key="8">
    <source>
        <dbReference type="ARBA" id="ARBA00023012"/>
    </source>
</evidence>
<dbReference type="Proteomes" id="UP001232019">
    <property type="component" value="Chromosome"/>
</dbReference>
<dbReference type="InterPro" id="IPR050482">
    <property type="entry name" value="Sensor_HK_TwoCompSys"/>
</dbReference>
<reference evidence="11" key="1">
    <citation type="submission" date="2023-08" db="EMBL/GenBank/DDBJ databases">
        <title>Comparative genomics and taxonomic characterization of three novel marine species of genus Marivirga.</title>
        <authorList>
            <person name="Muhammad N."/>
            <person name="Kim S.-G."/>
        </authorList>
    </citation>
    <scope>NUCLEOTIDE SEQUENCE</scope>
    <source>
        <strain evidence="11">BKB1-2</strain>
    </source>
</reference>
<dbReference type="Gene3D" id="3.30.565.10">
    <property type="entry name" value="Histidine kinase-like ATPase, C-terminal domain"/>
    <property type="match status" value="1"/>
</dbReference>
<dbReference type="Pfam" id="PF07730">
    <property type="entry name" value="HisKA_3"/>
    <property type="match status" value="1"/>
</dbReference>
<keyword evidence="5" id="KW-0547">Nucleotide-binding</keyword>
<keyword evidence="8" id="KW-0902">Two-component regulatory system</keyword>
<dbReference type="PANTHER" id="PTHR24421:SF10">
    <property type="entry name" value="NITRATE_NITRITE SENSOR PROTEIN NARQ"/>
    <property type="match status" value="1"/>
</dbReference>
<dbReference type="EMBL" id="CP129968">
    <property type="protein sequence ID" value="WKK80761.2"/>
    <property type="molecule type" value="Genomic_DNA"/>
</dbReference>
<keyword evidence="7" id="KW-0067">ATP-binding</keyword>
<evidence type="ECO:0000256" key="5">
    <source>
        <dbReference type="ARBA" id="ARBA00022741"/>
    </source>
</evidence>